<dbReference type="KEGG" id="cal:CAALFM_CR00660WA"/>
<dbReference type="PROSITE" id="PS00136">
    <property type="entry name" value="SUBTILASE_ASP"/>
    <property type="match status" value="1"/>
</dbReference>
<gene>
    <name evidence="9" type="ordered locus">CAALFM_CR00660WA</name>
    <name evidence="8" type="ordered locus">orf19.7463</name>
</gene>
<dbReference type="CGD" id="CAL0000199679">
    <property type="gene designation" value="orf19.7463"/>
</dbReference>
<dbReference type="InterPro" id="IPR034193">
    <property type="entry name" value="PCSK9_ProteinaseK-like"/>
</dbReference>
<keyword evidence="4 5" id="KW-0720">Serine protease</keyword>
<reference evidence="9 10" key="3">
    <citation type="journal article" date="2013" name="Genome Biol.">
        <title>Assembly of a phased diploid Candida albicans genome facilitates allele-specific measurements and provides a simple model for repeat and indel structure.</title>
        <authorList>
            <person name="Muzzey D."/>
            <person name="Schwartz K."/>
            <person name="Weissman J.S."/>
            <person name="Sherlock G."/>
        </authorList>
    </citation>
    <scope>NUCLEOTIDE SEQUENCE [LARGE SCALE GENOMIC DNA]</scope>
    <source>
        <strain evidence="10">SC5314 / ATCC MYA-2876</strain>
    </source>
</reference>
<dbReference type="InterPro" id="IPR015500">
    <property type="entry name" value="Peptidase_S8_subtilisin-rel"/>
</dbReference>
<dbReference type="GO" id="GO:0006508">
    <property type="term" value="P:proteolysis"/>
    <property type="evidence" value="ECO:0007669"/>
    <property type="project" value="UniProtKB-KW"/>
</dbReference>
<dbReference type="FunCoup" id="A0A1D8PRS3">
    <property type="interactions" value="18"/>
</dbReference>
<sequence>MYWVPIERGFLIIRKEGANPVLIELTEMLINLACVFIALIDKCFSNDSYFVSLKASESIDHFMEYDKRYPKHLQVRDFISNSIAIGDFKGFSGRFSKDIIDRLKRCPLVQEITEDIMFNALEFEIQEDAPRHLARISRRRRMKPNKPYPYMYETEYSGQGVNAYVIDSGIEVDHPEFEGRASAGYDFTEEGSGDNNGHGTHVAGLIGSVTYGVAKNVRIVEVKALNSKGAGSLSTILAAIDFAVNHRIESGRKGVANLSLGAYKNHILNKAIEQATNTGLVFVVAAGNSNINACMTSPASSKYAITVGAIDDYTDSVTAFSNWGECVDIFASGAYVRSVDARNHDKTQVLSGTSMASPIVTGMVANLLSQNVESGKIKSVLIRMAAKNKITKTSLFLRKKTPNRILYNGIQEREFEYNEDD</sequence>
<dbReference type="PRINTS" id="PR00723">
    <property type="entry name" value="SUBTILISIN"/>
</dbReference>
<dbReference type="eggNOG" id="KOG1153">
    <property type="taxonomic scope" value="Eukaryota"/>
</dbReference>
<dbReference type="SUPFAM" id="SSF52743">
    <property type="entry name" value="Subtilisin-like"/>
    <property type="match status" value="1"/>
</dbReference>
<keyword evidence="2 5" id="KW-0645">Protease</keyword>
<organism evidence="9 10">
    <name type="scientific">Candida albicans (strain SC5314 / ATCC MYA-2876)</name>
    <name type="common">Yeast</name>
    <dbReference type="NCBI Taxonomy" id="237561"/>
    <lineage>
        <taxon>Eukaryota</taxon>
        <taxon>Fungi</taxon>
        <taxon>Dikarya</taxon>
        <taxon>Ascomycota</taxon>
        <taxon>Saccharomycotina</taxon>
        <taxon>Pichiomycetes</taxon>
        <taxon>Debaryomycetaceae</taxon>
        <taxon>Candida/Lodderomyces clade</taxon>
        <taxon>Candida</taxon>
    </lineage>
</organism>
<evidence type="ECO:0000313" key="8">
    <source>
        <dbReference type="CGD" id="CAL0000199679"/>
    </source>
</evidence>
<dbReference type="PROSITE" id="PS51892">
    <property type="entry name" value="SUBTILASE"/>
    <property type="match status" value="1"/>
</dbReference>
<dbReference type="CDD" id="cd04077">
    <property type="entry name" value="Peptidases_S8_PCSK9_ProteinaseK_like"/>
    <property type="match status" value="1"/>
</dbReference>
<dbReference type="AlphaFoldDB" id="A0A1D8PRS3"/>
<dbReference type="PANTHER" id="PTHR43806">
    <property type="entry name" value="PEPTIDASE S8"/>
    <property type="match status" value="1"/>
</dbReference>
<protein>
    <recommendedName>
        <fullName evidence="7">Peptidase S8/S53 domain-containing protein</fullName>
    </recommendedName>
</protein>
<dbReference type="InterPro" id="IPR036852">
    <property type="entry name" value="Peptidase_S8/S53_dom_sf"/>
</dbReference>
<evidence type="ECO:0000256" key="6">
    <source>
        <dbReference type="RuleBase" id="RU003355"/>
    </source>
</evidence>
<dbReference type="InParanoid" id="A0A1D8PRS3"/>
<dbReference type="EMBL" id="CP017630">
    <property type="protein sequence ID" value="AOW30834.1"/>
    <property type="molecule type" value="Genomic_DNA"/>
</dbReference>
<evidence type="ECO:0000256" key="3">
    <source>
        <dbReference type="ARBA" id="ARBA00022801"/>
    </source>
</evidence>
<dbReference type="VEuPathDB" id="FungiDB:CR_00660W_A"/>
<evidence type="ECO:0000256" key="1">
    <source>
        <dbReference type="ARBA" id="ARBA00011073"/>
    </source>
</evidence>
<dbReference type="GO" id="GO:0004252">
    <property type="term" value="F:serine-type endopeptidase activity"/>
    <property type="evidence" value="ECO:0000318"/>
    <property type="project" value="GO_Central"/>
</dbReference>
<comment type="similarity">
    <text evidence="1 5 6">Belongs to the peptidase S8 family.</text>
</comment>
<accession>A0A1D8PRS3</accession>
<evidence type="ECO:0000313" key="10">
    <source>
        <dbReference type="Proteomes" id="UP000000559"/>
    </source>
</evidence>
<evidence type="ECO:0000256" key="4">
    <source>
        <dbReference type="ARBA" id="ARBA00022825"/>
    </source>
</evidence>
<dbReference type="OrthoDB" id="206201at2759"/>
<feature type="active site" description="Charge relay system" evidence="5">
    <location>
        <position position="198"/>
    </location>
</feature>
<dbReference type="RefSeq" id="XP_718621.1">
    <property type="nucleotide sequence ID" value="XM_713528.1"/>
</dbReference>
<dbReference type="InterPro" id="IPR023827">
    <property type="entry name" value="Peptidase_S8_Asp-AS"/>
</dbReference>
<dbReference type="InterPro" id="IPR000209">
    <property type="entry name" value="Peptidase_S8/S53_dom"/>
</dbReference>
<keyword evidence="3 5" id="KW-0378">Hydrolase</keyword>
<dbReference type="SMR" id="A0A1D8PRS3"/>
<dbReference type="PANTHER" id="PTHR43806:SF13">
    <property type="entry name" value="SUBTILASE-TYPE PROTEINASE RRT12"/>
    <property type="match status" value="1"/>
</dbReference>
<dbReference type="PROSITE" id="PS00137">
    <property type="entry name" value="SUBTILASE_HIS"/>
    <property type="match status" value="1"/>
</dbReference>
<dbReference type="GeneID" id="3639658"/>
<evidence type="ECO:0000256" key="5">
    <source>
        <dbReference type="PROSITE-ProRule" id="PRU01240"/>
    </source>
</evidence>
<dbReference type="FunFam" id="3.40.50.200:FF:000007">
    <property type="entry name" value="Subtilisin-like serine protease"/>
    <property type="match status" value="1"/>
</dbReference>
<feature type="domain" description="Peptidase S8/S53" evidence="7">
    <location>
        <begin position="159"/>
        <end position="388"/>
    </location>
</feature>
<dbReference type="OMA" id="YWASPAS"/>
<dbReference type="Pfam" id="PF00082">
    <property type="entry name" value="Peptidase_S8"/>
    <property type="match status" value="1"/>
</dbReference>
<dbReference type="InterPro" id="IPR023828">
    <property type="entry name" value="Peptidase_S8_Ser-AS"/>
</dbReference>
<dbReference type="GO" id="GO:0005615">
    <property type="term" value="C:extracellular space"/>
    <property type="evidence" value="ECO:0000318"/>
    <property type="project" value="GO_Central"/>
</dbReference>
<evidence type="ECO:0000313" key="9">
    <source>
        <dbReference type="EMBL" id="AOW30834.1"/>
    </source>
</evidence>
<feature type="active site" description="Charge relay system" evidence="5">
    <location>
        <position position="354"/>
    </location>
</feature>
<dbReference type="InterPro" id="IPR050131">
    <property type="entry name" value="Peptidase_S8_subtilisin-like"/>
</dbReference>
<feature type="active site" description="Charge relay system" evidence="5">
    <location>
        <position position="167"/>
    </location>
</feature>
<name>A0A1D8PRS3_CANAL</name>
<reference evidence="9 10" key="1">
    <citation type="journal article" date="2004" name="Proc. Natl. Acad. Sci. U.S.A.">
        <title>The diploid genome sequence of Candida albicans.</title>
        <authorList>
            <person name="Jones T."/>
            <person name="Federspiel N.A."/>
            <person name="Chibana H."/>
            <person name="Dungan J."/>
            <person name="Kalman S."/>
            <person name="Magee B.B."/>
            <person name="Newport G."/>
            <person name="Thorstenson Y.R."/>
            <person name="Agabian N."/>
            <person name="Magee P.T."/>
            <person name="Davis R.W."/>
            <person name="Scherer S."/>
        </authorList>
    </citation>
    <scope>NUCLEOTIDE SEQUENCE [LARGE SCALE GENOMIC DNA]</scope>
    <source>
        <strain evidence="10">SC5314 / ATCC MYA-2876</strain>
    </source>
</reference>
<dbReference type="Gene3D" id="3.40.50.200">
    <property type="entry name" value="Peptidase S8/S53 domain"/>
    <property type="match status" value="1"/>
</dbReference>
<dbReference type="PROSITE" id="PS00138">
    <property type="entry name" value="SUBTILASE_SER"/>
    <property type="match status" value="1"/>
</dbReference>
<reference evidence="9 10" key="2">
    <citation type="journal article" date="2007" name="Genome Biol.">
        <title>Assembly of the Candida albicans genome into sixteen supercontigs aligned on the eight chromosomes.</title>
        <authorList>
            <person name="van het Hoog M."/>
            <person name="Rast T.J."/>
            <person name="Martchenko M."/>
            <person name="Grindle S."/>
            <person name="Dignard D."/>
            <person name="Hogues H."/>
            <person name="Cuomo C."/>
            <person name="Berriman M."/>
            <person name="Scherer S."/>
            <person name="Magee B.B."/>
            <person name="Whiteway M."/>
            <person name="Chibana H."/>
            <person name="Nantel A."/>
            <person name="Magee P.T."/>
        </authorList>
    </citation>
    <scope>GENOME REANNOTATION</scope>
    <source>
        <strain evidence="10">SC5314 / ATCC MYA-2876</strain>
    </source>
</reference>
<evidence type="ECO:0000256" key="2">
    <source>
        <dbReference type="ARBA" id="ARBA00022670"/>
    </source>
</evidence>
<dbReference type="SUPFAM" id="SSF54897">
    <property type="entry name" value="Protease propeptides/inhibitors"/>
    <property type="match status" value="1"/>
</dbReference>
<dbReference type="Proteomes" id="UP000000559">
    <property type="component" value="Chromosome R"/>
</dbReference>
<keyword evidence="10" id="KW-1185">Reference proteome</keyword>
<dbReference type="InterPro" id="IPR022398">
    <property type="entry name" value="Peptidase_S8_His-AS"/>
</dbReference>
<proteinExistence type="inferred from homology"/>
<evidence type="ECO:0000259" key="7">
    <source>
        <dbReference type="Pfam" id="PF00082"/>
    </source>
</evidence>